<feature type="region of interest" description="Disordered" evidence="1">
    <location>
        <begin position="1"/>
        <end position="30"/>
    </location>
</feature>
<comment type="caution">
    <text evidence="2">The sequence shown here is derived from an EMBL/GenBank/DDBJ whole genome shotgun (WGS) entry which is preliminary data.</text>
</comment>
<dbReference type="AlphaFoldDB" id="A0A9W7HJS6"/>
<evidence type="ECO:0000313" key="3">
    <source>
        <dbReference type="Proteomes" id="UP001165190"/>
    </source>
</evidence>
<evidence type="ECO:0000256" key="1">
    <source>
        <dbReference type="SAM" id="MobiDB-lite"/>
    </source>
</evidence>
<name>A0A9W7HJS6_HIBTR</name>
<dbReference type="EMBL" id="BSYR01000013">
    <property type="protein sequence ID" value="GMI77155.1"/>
    <property type="molecule type" value="Genomic_DNA"/>
</dbReference>
<gene>
    <name evidence="2" type="ORF">HRI_001384800</name>
</gene>
<protein>
    <submittedName>
        <fullName evidence="2">Uncharacterized protein</fullName>
    </submittedName>
</protein>
<reference evidence="2" key="1">
    <citation type="submission" date="2023-05" db="EMBL/GenBank/DDBJ databases">
        <title>Genome and transcriptome analyses reveal genes involved in the formation of fine ridges on petal epidermal cells in Hibiscus trionum.</title>
        <authorList>
            <person name="Koshimizu S."/>
            <person name="Masuda S."/>
            <person name="Ishii T."/>
            <person name="Shirasu K."/>
            <person name="Hoshino A."/>
            <person name="Arita M."/>
        </authorList>
    </citation>
    <scope>NUCLEOTIDE SEQUENCE</scope>
    <source>
        <strain evidence="2">Hamamatsu line</strain>
    </source>
</reference>
<accession>A0A9W7HJS6</accession>
<organism evidence="2 3">
    <name type="scientific">Hibiscus trionum</name>
    <name type="common">Flower of an hour</name>
    <dbReference type="NCBI Taxonomy" id="183268"/>
    <lineage>
        <taxon>Eukaryota</taxon>
        <taxon>Viridiplantae</taxon>
        <taxon>Streptophyta</taxon>
        <taxon>Embryophyta</taxon>
        <taxon>Tracheophyta</taxon>
        <taxon>Spermatophyta</taxon>
        <taxon>Magnoliopsida</taxon>
        <taxon>eudicotyledons</taxon>
        <taxon>Gunneridae</taxon>
        <taxon>Pentapetalae</taxon>
        <taxon>rosids</taxon>
        <taxon>malvids</taxon>
        <taxon>Malvales</taxon>
        <taxon>Malvaceae</taxon>
        <taxon>Malvoideae</taxon>
        <taxon>Hibiscus</taxon>
    </lineage>
</organism>
<proteinExistence type="predicted"/>
<evidence type="ECO:0000313" key="2">
    <source>
        <dbReference type="EMBL" id="GMI77155.1"/>
    </source>
</evidence>
<dbReference type="Proteomes" id="UP001165190">
    <property type="component" value="Unassembled WGS sequence"/>
</dbReference>
<sequence>MVNHSESIKSLQDTTSQLQTHAEDQKRWNTSTEKMLQEMAHQLQTISAQLRGSATTSGSSEAASACTVNHRKAKLRAESEDLFPFAPKLVKVELPVFTG</sequence>
<keyword evidence="3" id="KW-1185">Reference proteome</keyword>
<feature type="compositionally biased region" description="Polar residues" evidence="1">
    <location>
        <begin position="1"/>
        <end position="20"/>
    </location>
</feature>